<evidence type="ECO:0000256" key="2">
    <source>
        <dbReference type="SAM" id="Phobius"/>
    </source>
</evidence>
<feature type="transmembrane region" description="Helical" evidence="2">
    <location>
        <begin position="173"/>
        <end position="194"/>
    </location>
</feature>
<keyword evidence="2" id="KW-0472">Membrane</keyword>
<reference evidence="4 5" key="1">
    <citation type="submission" date="2024-05" db="EMBL/GenBank/DDBJ databases">
        <title>Sinomonas sp. nov., isolated from a waste landfill.</title>
        <authorList>
            <person name="Zhao Y."/>
        </authorList>
    </citation>
    <scope>NUCLEOTIDE SEQUENCE [LARGE SCALE GENOMIC DNA]</scope>
    <source>
        <strain evidence="4 5">CCTCC AB2014300</strain>
    </source>
</reference>
<protein>
    <recommendedName>
        <fullName evidence="3">DUF8094 domain-containing protein</fullName>
    </recommendedName>
</protein>
<feature type="domain" description="DUF8094" evidence="3">
    <location>
        <begin position="300"/>
        <end position="585"/>
    </location>
</feature>
<evidence type="ECO:0000313" key="4">
    <source>
        <dbReference type="EMBL" id="MEN2743619.1"/>
    </source>
</evidence>
<proteinExistence type="predicted"/>
<evidence type="ECO:0000256" key="1">
    <source>
        <dbReference type="SAM" id="MobiDB-lite"/>
    </source>
</evidence>
<feature type="compositionally biased region" description="Gly residues" evidence="1">
    <location>
        <begin position="197"/>
        <end position="212"/>
    </location>
</feature>
<keyword evidence="5" id="KW-1185">Reference proteome</keyword>
<feature type="compositionally biased region" description="Low complexity" evidence="1">
    <location>
        <begin position="220"/>
        <end position="238"/>
    </location>
</feature>
<organism evidence="4 5">
    <name type="scientific">Sinomonas halotolerans</name>
    <dbReference type="NCBI Taxonomy" id="1644133"/>
    <lineage>
        <taxon>Bacteria</taxon>
        <taxon>Bacillati</taxon>
        <taxon>Actinomycetota</taxon>
        <taxon>Actinomycetes</taxon>
        <taxon>Micrococcales</taxon>
        <taxon>Micrococcaceae</taxon>
        <taxon>Sinomonas</taxon>
    </lineage>
</organism>
<comment type="caution">
    <text evidence="4">The sequence shown here is derived from an EMBL/GenBank/DDBJ whole genome shotgun (WGS) entry which is preliminary data.</text>
</comment>
<accession>A0ABU9WWS1</accession>
<dbReference type="Proteomes" id="UP001422074">
    <property type="component" value="Unassembled WGS sequence"/>
</dbReference>
<sequence length="588" mass="60296">MRLKTAAAFLLLGLIALVAGIGQLTWWAPEKYVTAVVPADTKAAPLTVIDGGLAQLRGDDATLTVRGEGNFVLAAARPDEVEAWVGKAAHNTIDGASEDGRTLTVTHADGEPSAPNPAGADLFASTQSASGTLEYRWDFPAEGEWQLVLASDGKAAAPQDVTITWPSQASAPWAIPLVVIGGILLLAAVVLAVLGTGRGRGGTRGPGRGGPTTGSDQGRRSGPAPRGGRAAGAGRASGWSPNSDRGGFTPRRAAPSRPSSQRWGARAAAGAVVLVLAGPVALPAAQATGSPSEQAAAPQRILLEEQLQRILEQTANAVQTGDNAKDAAKLAPRVAGTALLARTKNYKVRTEVAKAPALAPVRATDLLSSVVTTTRTWPRTVVAVTQGEGNTTPQLLTLRQATPRENYKLIEAVPLLPGNTFPSTASAGAETLALDAKEGLAATPAEAIAGVADRLSSAKSKWKDRIPGNAYITDTHGYQADIVKSSPNAKFTFKHSLVGKEATAFRTADGGALVFAPLDFLITGTPKEAGDKVTLQADAAVLAGGNEATGKMTLTFRETVAVYISPEGGDGKVTLIGATRNLSAASVG</sequence>
<gene>
    <name evidence="4" type="ORF">ABCQ75_03570</name>
</gene>
<evidence type="ECO:0000313" key="5">
    <source>
        <dbReference type="Proteomes" id="UP001422074"/>
    </source>
</evidence>
<feature type="region of interest" description="Disordered" evidence="1">
    <location>
        <begin position="197"/>
        <end position="262"/>
    </location>
</feature>
<keyword evidence="2" id="KW-1133">Transmembrane helix</keyword>
<dbReference type="InterPro" id="IPR058407">
    <property type="entry name" value="DUF8094"/>
</dbReference>
<evidence type="ECO:0000259" key="3">
    <source>
        <dbReference type="Pfam" id="PF26366"/>
    </source>
</evidence>
<keyword evidence="2" id="KW-0812">Transmembrane</keyword>
<name>A0ABU9WWS1_9MICC</name>
<feature type="compositionally biased region" description="Low complexity" evidence="1">
    <location>
        <begin position="250"/>
        <end position="262"/>
    </location>
</feature>
<dbReference type="EMBL" id="JBDFRB010000002">
    <property type="protein sequence ID" value="MEN2743619.1"/>
    <property type="molecule type" value="Genomic_DNA"/>
</dbReference>
<dbReference type="RefSeq" id="WP_345883138.1">
    <property type="nucleotide sequence ID" value="NZ_JBDFRB010000002.1"/>
</dbReference>
<dbReference type="Pfam" id="PF26366">
    <property type="entry name" value="DUF8094"/>
    <property type="match status" value="1"/>
</dbReference>
<feature type="transmembrane region" description="Helical" evidence="2">
    <location>
        <begin position="263"/>
        <end position="282"/>
    </location>
</feature>